<reference evidence="1 2" key="1">
    <citation type="journal article" date="2020" name="Mol. Biol. Evol.">
        <title>Distinct Expression and Methylation Patterns for Genes with Different Fates following a Single Whole-Genome Duplication in Flowering Plants.</title>
        <authorList>
            <person name="Shi T."/>
            <person name="Rahmani R.S."/>
            <person name="Gugger P.F."/>
            <person name="Wang M."/>
            <person name="Li H."/>
            <person name="Zhang Y."/>
            <person name="Li Z."/>
            <person name="Wang Q."/>
            <person name="Van de Peer Y."/>
            <person name="Marchal K."/>
            <person name="Chen J."/>
        </authorList>
    </citation>
    <scope>NUCLEOTIDE SEQUENCE [LARGE SCALE GENOMIC DNA]</scope>
    <source>
        <tissue evidence="1">Leaf</tissue>
    </source>
</reference>
<proteinExistence type="predicted"/>
<evidence type="ECO:0000313" key="2">
    <source>
        <dbReference type="Proteomes" id="UP000607653"/>
    </source>
</evidence>
<dbReference type="EMBL" id="DUZY01000001">
    <property type="protein sequence ID" value="DAD22854.1"/>
    <property type="molecule type" value="Genomic_DNA"/>
</dbReference>
<sequence>MQRRSEVESLQSNRDLSLLRLLNRINRTGISLSSSPSLQSNKTKQLC</sequence>
<protein>
    <submittedName>
        <fullName evidence="1">Uncharacterized protein</fullName>
    </submittedName>
</protein>
<gene>
    <name evidence="1" type="ORF">HUJ06_024317</name>
</gene>
<evidence type="ECO:0000313" key="1">
    <source>
        <dbReference type="EMBL" id="DAD22854.1"/>
    </source>
</evidence>
<accession>A0A822XMN1</accession>
<comment type="caution">
    <text evidence="1">The sequence shown here is derived from an EMBL/GenBank/DDBJ whole genome shotgun (WGS) entry which is preliminary data.</text>
</comment>
<dbReference type="Proteomes" id="UP000607653">
    <property type="component" value="Unassembled WGS sequence"/>
</dbReference>
<organism evidence="1 2">
    <name type="scientific">Nelumbo nucifera</name>
    <name type="common">Sacred lotus</name>
    <dbReference type="NCBI Taxonomy" id="4432"/>
    <lineage>
        <taxon>Eukaryota</taxon>
        <taxon>Viridiplantae</taxon>
        <taxon>Streptophyta</taxon>
        <taxon>Embryophyta</taxon>
        <taxon>Tracheophyta</taxon>
        <taxon>Spermatophyta</taxon>
        <taxon>Magnoliopsida</taxon>
        <taxon>Proteales</taxon>
        <taxon>Nelumbonaceae</taxon>
        <taxon>Nelumbo</taxon>
    </lineage>
</organism>
<dbReference type="AlphaFoldDB" id="A0A822XMN1"/>
<keyword evidence="2" id="KW-1185">Reference proteome</keyword>
<name>A0A822XMN1_NELNU</name>